<organism evidence="6 7">
    <name type="scientific">Paenibacillus cremeus</name>
    <dbReference type="NCBI Taxonomy" id="2163881"/>
    <lineage>
        <taxon>Bacteria</taxon>
        <taxon>Bacillati</taxon>
        <taxon>Bacillota</taxon>
        <taxon>Bacilli</taxon>
        <taxon>Bacillales</taxon>
        <taxon>Paenibacillaceae</taxon>
        <taxon>Paenibacillus</taxon>
    </lineage>
</organism>
<sequence>MTPSSKLRKQPNVIIILADDMGYGDPSCYNGWIDTPNIDRLAAEGMAFTDFHSSGAVCSPTRAGLLTGRYQQRAGIDGVITAAKHRHLGLKPQEITVSKLLQGSGYATAVFGKWHLGYEKQFNPIYHGFDQFRGYVAGNVDYISHIDQTGVSDWWDQDQLVDEPGYVTHLVTQHSIEFIRENNDRPFLLYVAHEAPHYPYQGPNDKADRVVGGTFPAKGSREDQKEAYREMVQEMDKGIGEILDVLQQMDLDRDTLIVFFSDNGGVPLGSNGPLRGYKNDLWEGGHRVPAIVRWPGRIKPGTTCSESVISIDIMPTMLDICGAAVPEGHRLDGVSLASCLLDQTPPRARTLFWKNGDQHAVRSGQWKLLVGAKGMEGDASLGLFDLSSDLSEQNNVAEQFPEVVAELQRQLDEWIRDIHGEEGGVKREQQ</sequence>
<feature type="domain" description="Sulfatase N-terminal" evidence="5">
    <location>
        <begin position="11"/>
        <end position="322"/>
    </location>
</feature>
<dbReference type="Pfam" id="PF00884">
    <property type="entry name" value="Sulfatase"/>
    <property type="match status" value="1"/>
</dbReference>
<dbReference type="Gene3D" id="3.30.1120.10">
    <property type="match status" value="1"/>
</dbReference>
<gene>
    <name evidence="6" type="ORF">FPZ49_16210</name>
</gene>
<dbReference type="SUPFAM" id="SSF53649">
    <property type="entry name" value="Alkaline phosphatase-like"/>
    <property type="match status" value="1"/>
</dbReference>
<keyword evidence="7" id="KW-1185">Reference proteome</keyword>
<keyword evidence="3 6" id="KW-0378">Hydrolase</keyword>
<dbReference type="PROSITE" id="PS00523">
    <property type="entry name" value="SULFATASE_1"/>
    <property type="match status" value="1"/>
</dbReference>
<protein>
    <submittedName>
        <fullName evidence="6">Sulfatase-like hydrolase/transferase</fullName>
    </submittedName>
</protein>
<dbReference type="Gene3D" id="3.40.720.10">
    <property type="entry name" value="Alkaline Phosphatase, subunit A"/>
    <property type="match status" value="1"/>
</dbReference>
<dbReference type="InterPro" id="IPR024607">
    <property type="entry name" value="Sulfatase_CS"/>
</dbReference>
<evidence type="ECO:0000256" key="4">
    <source>
        <dbReference type="ARBA" id="ARBA00022837"/>
    </source>
</evidence>
<accession>A0A559K9M6</accession>
<dbReference type="GO" id="GO:0016740">
    <property type="term" value="F:transferase activity"/>
    <property type="evidence" value="ECO:0007669"/>
    <property type="project" value="UniProtKB-KW"/>
</dbReference>
<dbReference type="PANTHER" id="PTHR42693">
    <property type="entry name" value="ARYLSULFATASE FAMILY MEMBER"/>
    <property type="match status" value="1"/>
</dbReference>
<dbReference type="GO" id="GO:0046872">
    <property type="term" value="F:metal ion binding"/>
    <property type="evidence" value="ECO:0007669"/>
    <property type="project" value="UniProtKB-KW"/>
</dbReference>
<proteinExistence type="inferred from homology"/>
<dbReference type="OrthoDB" id="9762324at2"/>
<dbReference type="InterPro" id="IPR050738">
    <property type="entry name" value="Sulfatase"/>
</dbReference>
<dbReference type="AlphaFoldDB" id="A0A559K9M6"/>
<evidence type="ECO:0000256" key="1">
    <source>
        <dbReference type="ARBA" id="ARBA00008779"/>
    </source>
</evidence>
<dbReference type="GO" id="GO:0004065">
    <property type="term" value="F:arylsulfatase activity"/>
    <property type="evidence" value="ECO:0007669"/>
    <property type="project" value="TreeGrafter"/>
</dbReference>
<name>A0A559K9M6_9BACL</name>
<dbReference type="Proteomes" id="UP000317036">
    <property type="component" value="Unassembled WGS sequence"/>
</dbReference>
<dbReference type="PANTHER" id="PTHR42693:SF53">
    <property type="entry name" value="ENDO-4-O-SULFATASE"/>
    <property type="match status" value="1"/>
</dbReference>
<keyword evidence="4" id="KW-0106">Calcium</keyword>
<reference evidence="6 7" key="1">
    <citation type="submission" date="2019-07" db="EMBL/GenBank/DDBJ databases">
        <authorList>
            <person name="Kim J."/>
        </authorList>
    </citation>
    <scope>NUCLEOTIDE SEQUENCE [LARGE SCALE GENOMIC DNA]</scope>
    <source>
        <strain evidence="6 7">JC52</strain>
    </source>
</reference>
<evidence type="ECO:0000256" key="2">
    <source>
        <dbReference type="ARBA" id="ARBA00022723"/>
    </source>
</evidence>
<evidence type="ECO:0000259" key="5">
    <source>
        <dbReference type="Pfam" id="PF00884"/>
    </source>
</evidence>
<keyword evidence="6" id="KW-0808">Transferase</keyword>
<dbReference type="EMBL" id="VNJI01000019">
    <property type="protein sequence ID" value="TVY08819.1"/>
    <property type="molecule type" value="Genomic_DNA"/>
</dbReference>
<evidence type="ECO:0000313" key="7">
    <source>
        <dbReference type="Proteomes" id="UP000317036"/>
    </source>
</evidence>
<keyword evidence="2" id="KW-0479">Metal-binding</keyword>
<evidence type="ECO:0000313" key="6">
    <source>
        <dbReference type="EMBL" id="TVY08819.1"/>
    </source>
</evidence>
<comment type="similarity">
    <text evidence="1">Belongs to the sulfatase family.</text>
</comment>
<dbReference type="RefSeq" id="WP_144848521.1">
    <property type="nucleotide sequence ID" value="NZ_VNJI01000019.1"/>
</dbReference>
<dbReference type="InterPro" id="IPR017850">
    <property type="entry name" value="Alkaline_phosphatase_core_sf"/>
</dbReference>
<comment type="caution">
    <text evidence="6">The sequence shown here is derived from an EMBL/GenBank/DDBJ whole genome shotgun (WGS) entry which is preliminary data.</text>
</comment>
<dbReference type="InterPro" id="IPR000917">
    <property type="entry name" value="Sulfatase_N"/>
</dbReference>
<evidence type="ECO:0000256" key="3">
    <source>
        <dbReference type="ARBA" id="ARBA00022801"/>
    </source>
</evidence>